<feature type="repeat" description="ANK" evidence="3">
    <location>
        <begin position="185"/>
        <end position="217"/>
    </location>
</feature>
<dbReference type="PRINTS" id="PR01415">
    <property type="entry name" value="ANKYRIN"/>
</dbReference>
<feature type="repeat" description="ANK" evidence="3">
    <location>
        <begin position="119"/>
        <end position="151"/>
    </location>
</feature>
<dbReference type="Gene3D" id="1.25.40.10">
    <property type="entry name" value="Tetratricopeptide repeat domain"/>
    <property type="match status" value="1"/>
</dbReference>
<feature type="repeat" description="ANK" evidence="3">
    <location>
        <begin position="86"/>
        <end position="118"/>
    </location>
</feature>
<dbReference type="PANTHER" id="PTHR24171:SF9">
    <property type="entry name" value="ANKYRIN REPEAT DOMAIN-CONTAINING PROTEIN 39"/>
    <property type="match status" value="1"/>
</dbReference>
<gene>
    <name evidence="5" type="primary">LOC112686266</name>
</gene>
<keyword evidence="2 3" id="KW-0040">ANK repeat</keyword>
<dbReference type="Pfam" id="PF12796">
    <property type="entry name" value="Ank_2"/>
    <property type="match status" value="2"/>
</dbReference>
<dbReference type="InterPro" id="IPR011990">
    <property type="entry name" value="TPR-like_helical_dom_sf"/>
</dbReference>
<dbReference type="InterPro" id="IPR002110">
    <property type="entry name" value="Ankyrin_rpt"/>
</dbReference>
<feature type="repeat" description="ANK" evidence="3">
    <location>
        <begin position="539"/>
        <end position="570"/>
    </location>
</feature>
<sequence length="622" mass="69325">MNDIDTIATTVFYFARDGQLKKLQLLLEGRSAMENAILLKTTTNGATALLMACRHGHYDIAVYLIKKHKVNIEQIGSVVFDGETIEGTPPLWCAAAAGHLNIVKLLVKEGAVVNSTTKTNSTPLRAACFDGHYEVVKYLVEHGADIEVSNRHGHTCLMIACYKGHYKIANYLLSLKADINKKSVKGNTALHDCAESGNLDIFKMLIQNGAKMEIDSYGMTPLLAACVTGHVEIVDYMVKSNNLVSRKEKIEALELLGATYIDKKRDLIGGFDLWKRAMDIRFNEDDEQDIPKPDNALPIEAYEWAQEVKNHEELNELLSEPDEMRMQALLVRERILGPIHPDTSYYVRYRGAVYADAGKFTRCISLWNHALDIQRSSLETCHQMTVSSFFSFAELFSFMSDACATNEDDAYRQVPALLTFEDVVQILVKAVHDLCDTKDITSAFDLSPRLLLISLDLFNMALKLIRNDEHSHLTHRLLYRLNKANIKGHLGQTALHLASARKTALPTSRHSQSTNADEASMLLRALLKVGADPNARDDEGNTPLHLVAAEDTIIIKLLLGGGAHYDAVNAAGHTFCDMRKATPHNPLCHTSLACHAARAIRKNRIPFIGHIPVTLYEFVEKH</sequence>
<dbReference type="InterPro" id="IPR036770">
    <property type="entry name" value="Ankyrin_rpt-contain_sf"/>
</dbReference>
<proteinExistence type="predicted"/>
<dbReference type="Pfam" id="PF00023">
    <property type="entry name" value="Ank"/>
    <property type="match status" value="1"/>
</dbReference>
<evidence type="ECO:0000256" key="1">
    <source>
        <dbReference type="ARBA" id="ARBA00022737"/>
    </source>
</evidence>
<dbReference type="SMART" id="SM00248">
    <property type="entry name" value="ANK"/>
    <property type="match status" value="8"/>
</dbReference>
<dbReference type="PROSITE" id="PS50297">
    <property type="entry name" value="ANK_REP_REGION"/>
    <property type="match status" value="4"/>
</dbReference>
<protein>
    <submittedName>
        <fullName evidence="5">Protein fem-1 homolog A</fullName>
    </submittedName>
</protein>
<dbReference type="OrthoDB" id="4429489at2759"/>
<dbReference type="Gene3D" id="1.25.40.20">
    <property type="entry name" value="Ankyrin repeat-containing domain"/>
    <property type="match status" value="3"/>
</dbReference>
<accession>A0A8B8FTY0</accession>
<dbReference type="PROSITE" id="PS50088">
    <property type="entry name" value="ANK_REPEAT"/>
    <property type="match status" value="7"/>
</dbReference>
<dbReference type="PANTHER" id="PTHR24171">
    <property type="entry name" value="ANKYRIN REPEAT DOMAIN-CONTAINING PROTEIN 39-RELATED"/>
    <property type="match status" value="1"/>
</dbReference>
<keyword evidence="4" id="KW-1185">Reference proteome</keyword>
<dbReference type="Proteomes" id="UP000694846">
    <property type="component" value="Unplaced"/>
</dbReference>
<name>A0A8B8FTY0_9HEMI</name>
<feature type="repeat" description="ANK" evidence="3">
    <location>
        <begin position="152"/>
        <end position="184"/>
    </location>
</feature>
<evidence type="ECO:0000256" key="2">
    <source>
        <dbReference type="ARBA" id="ARBA00023043"/>
    </source>
</evidence>
<keyword evidence="1" id="KW-0677">Repeat</keyword>
<organism evidence="4 5">
    <name type="scientific">Sipha flava</name>
    <name type="common">yellow sugarcane aphid</name>
    <dbReference type="NCBI Taxonomy" id="143950"/>
    <lineage>
        <taxon>Eukaryota</taxon>
        <taxon>Metazoa</taxon>
        <taxon>Ecdysozoa</taxon>
        <taxon>Arthropoda</taxon>
        <taxon>Hexapoda</taxon>
        <taxon>Insecta</taxon>
        <taxon>Pterygota</taxon>
        <taxon>Neoptera</taxon>
        <taxon>Paraneoptera</taxon>
        <taxon>Hemiptera</taxon>
        <taxon>Sternorrhyncha</taxon>
        <taxon>Aphidomorpha</taxon>
        <taxon>Aphidoidea</taxon>
        <taxon>Aphididae</taxon>
        <taxon>Sipha</taxon>
    </lineage>
</organism>
<dbReference type="SUPFAM" id="SSF48403">
    <property type="entry name" value="Ankyrin repeat"/>
    <property type="match status" value="2"/>
</dbReference>
<evidence type="ECO:0000256" key="3">
    <source>
        <dbReference type="PROSITE-ProRule" id="PRU00023"/>
    </source>
</evidence>
<dbReference type="RefSeq" id="XP_025414252.1">
    <property type="nucleotide sequence ID" value="XM_025558467.1"/>
</dbReference>
<reference evidence="5" key="1">
    <citation type="submission" date="2025-08" db="UniProtKB">
        <authorList>
            <consortium name="RefSeq"/>
        </authorList>
    </citation>
    <scope>IDENTIFICATION</scope>
    <source>
        <tissue evidence="5">Whole body</tissue>
    </source>
</reference>
<dbReference type="GeneID" id="112686266"/>
<feature type="repeat" description="ANK" evidence="3">
    <location>
        <begin position="217"/>
        <end position="249"/>
    </location>
</feature>
<dbReference type="Pfam" id="PF13637">
    <property type="entry name" value="Ank_4"/>
    <property type="match status" value="1"/>
</dbReference>
<dbReference type="AlphaFoldDB" id="A0A8B8FTY0"/>
<feature type="repeat" description="ANK" evidence="3">
    <location>
        <begin position="490"/>
        <end position="538"/>
    </location>
</feature>
<evidence type="ECO:0000313" key="5">
    <source>
        <dbReference type="RefSeq" id="XP_025414252.1"/>
    </source>
</evidence>
<evidence type="ECO:0000313" key="4">
    <source>
        <dbReference type="Proteomes" id="UP000694846"/>
    </source>
</evidence>